<reference evidence="2 3" key="1">
    <citation type="submission" date="2017-04" db="EMBL/GenBank/DDBJ databases">
        <authorList>
            <person name="Afonso C.L."/>
            <person name="Miller P.J."/>
            <person name="Scott M.A."/>
            <person name="Spackman E."/>
            <person name="Goraichik I."/>
            <person name="Dimitrov K.M."/>
            <person name="Suarez D.L."/>
            <person name="Swayne D.E."/>
        </authorList>
    </citation>
    <scope>NUCLEOTIDE SEQUENCE [LARGE SCALE GENOMIC DNA]</scope>
    <source>
        <strain evidence="2 3">A2P</strain>
    </source>
</reference>
<name>A0A1X7ET44_9PROT</name>
<evidence type="ECO:0000256" key="1">
    <source>
        <dbReference type="SAM" id="Phobius"/>
    </source>
</evidence>
<sequence length="284" mass="29339">MQGDMLGLRPEVPESLKVLRIESPEGLNERTAWENACGKCGTERVAYVASYAAGYLYVLAAPVSDLPPASWCPFASVLPSGTLEGTVAYGFGTAARQTVLVIPADGDPKLFTGPPSGVARAVEKYGVSIQTLDGEHSGTVTPWVVQSLAEEQFVRAVGGLIVRRAVGIMAASLAVVTVCGVVSAGVGLLASASTEAATKRALAVVSDARTLATNDIAAQLGRFDDVDRSVLQLGGDLLSFKVTKGGPATWRASFPKTVTADAIEAMGGRSDTVHADGGVYAVSR</sequence>
<evidence type="ECO:0000313" key="3">
    <source>
        <dbReference type="Proteomes" id="UP000192936"/>
    </source>
</evidence>
<accession>A0A1X7ET44</accession>
<keyword evidence="1" id="KW-1133">Transmembrane helix</keyword>
<gene>
    <name evidence="2" type="ORF">SAMN02982917_2008</name>
</gene>
<feature type="transmembrane region" description="Helical" evidence="1">
    <location>
        <begin position="165"/>
        <end position="190"/>
    </location>
</feature>
<dbReference type="EMBL" id="FXAK01000003">
    <property type="protein sequence ID" value="SMF39700.1"/>
    <property type="molecule type" value="Genomic_DNA"/>
</dbReference>
<dbReference type="STRING" id="286727.SAMN02982917_2008"/>
<protein>
    <submittedName>
        <fullName evidence="2">Uncharacterized protein</fullName>
    </submittedName>
</protein>
<organism evidence="2 3">
    <name type="scientific">Azospirillum oryzae</name>
    <dbReference type="NCBI Taxonomy" id="286727"/>
    <lineage>
        <taxon>Bacteria</taxon>
        <taxon>Pseudomonadati</taxon>
        <taxon>Pseudomonadota</taxon>
        <taxon>Alphaproteobacteria</taxon>
        <taxon>Rhodospirillales</taxon>
        <taxon>Azospirillaceae</taxon>
        <taxon>Azospirillum</taxon>
    </lineage>
</organism>
<dbReference type="AlphaFoldDB" id="A0A1X7ET44"/>
<keyword evidence="1" id="KW-0472">Membrane</keyword>
<evidence type="ECO:0000313" key="2">
    <source>
        <dbReference type="EMBL" id="SMF39700.1"/>
    </source>
</evidence>
<proteinExistence type="predicted"/>
<keyword evidence="1" id="KW-0812">Transmembrane</keyword>
<dbReference type="Proteomes" id="UP000192936">
    <property type="component" value="Unassembled WGS sequence"/>
</dbReference>